<evidence type="ECO:0000256" key="1">
    <source>
        <dbReference type="ARBA" id="ARBA00023015"/>
    </source>
</evidence>
<dbReference type="PANTHER" id="PTHR47506">
    <property type="entry name" value="TRANSCRIPTIONAL REGULATORY PROTEIN"/>
    <property type="match status" value="1"/>
</dbReference>
<dbReference type="InterPro" id="IPR009057">
    <property type="entry name" value="Homeodomain-like_sf"/>
</dbReference>
<dbReference type="Pfam" id="PF16925">
    <property type="entry name" value="TetR_C_13"/>
    <property type="match status" value="1"/>
</dbReference>
<dbReference type="Proteomes" id="UP000279275">
    <property type="component" value="Unassembled WGS sequence"/>
</dbReference>
<protein>
    <submittedName>
        <fullName evidence="6">TetR/AcrR family transcriptional regulator</fullName>
    </submittedName>
</protein>
<keyword evidence="2 4" id="KW-0238">DNA-binding</keyword>
<evidence type="ECO:0000256" key="3">
    <source>
        <dbReference type="ARBA" id="ARBA00023163"/>
    </source>
</evidence>
<evidence type="ECO:0000313" key="6">
    <source>
        <dbReference type="EMBL" id="RMI35184.1"/>
    </source>
</evidence>
<organism evidence="6 7">
    <name type="scientific">Nocardia stercoris</name>
    <dbReference type="NCBI Taxonomy" id="2483361"/>
    <lineage>
        <taxon>Bacteria</taxon>
        <taxon>Bacillati</taxon>
        <taxon>Actinomycetota</taxon>
        <taxon>Actinomycetes</taxon>
        <taxon>Mycobacteriales</taxon>
        <taxon>Nocardiaceae</taxon>
        <taxon>Nocardia</taxon>
    </lineage>
</organism>
<reference evidence="6 7" key="1">
    <citation type="submission" date="2018-10" db="EMBL/GenBank/DDBJ databases">
        <title>Isolation from cow dung.</title>
        <authorList>
            <person name="Ling L."/>
        </authorList>
    </citation>
    <scope>NUCLEOTIDE SEQUENCE [LARGE SCALE GENOMIC DNA]</scope>
    <source>
        <strain evidence="6 7">NEAU-LL90</strain>
    </source>
</reference>
<evidence type="ECO:0000256" key="4">
    <source>
        <dbReference type="PROSITE-ProRule" id="PRU00335"/>
    </source>
</evidence>
<name>A0A3M2LCQ8_9NOCA</name>
<dbReference type="PANTHER" id="PTHR47506:SF1">
    <property type="entry name" value="HTH-TYPE TRANSCRIPTIONAL REGULATOR YJDC"/>
    <property type="match status" value="1"/>
</dbReference>
<accession>A0A3M2LCQ8</accession>
<dbReference type="GO" id="GO:0003677">
    <property type="term" value="F:DNA binding"/>
    <property type="evidence" value="ECO:0007669"/>
    <property type="project" value="UniProtKB-UniRule"/>
</dbReference>
<gene>
    <name evidence="6" type="ORF">EBN03_02460</name>
</gene>
<dbReference type="PROSITE" id="PS50977">
    <property type="entry name" value="HTH_TETR_2"/>
    <property type="match status" value="1"/>
</dbReference>
<keyword evidence="1" id="KW-0805">Transcription regulation</keyword>
<dbReference type="EMBL" id="RFFH01000001">
    <property type="protein sequence ID" value="RMI35184.1"/>
    <property type="molecule type" value="Genomic_DNA"/>
</dbReference>
<dbReference type="InterPro" id="IPR036271">
    <property type="entry name" value="Tet_transcr_reg_TetR-rel_C_sf"/>
</dbReference>
<dbReference type="Gene3D" id="1.10.357.10">
    <property type="entry name" value="Tetracycline Repressor, domain 2"/>
    <property type="match status" value="1"/>
</dbReference>
<dbReference type="PRINTS" id="PR00455">
    <property type="entry name" value="HTHTETR"/>
</dbReference>
<dbReference type="SUPFAM" id="SSF46689">
    <property type="entry name" value="Homeodomain-like"/>
    <property type="match status" value="1"/>
</dbReference>
<dbReference type="Pfam" id="PF00440">
    <property type="entry name" value="TetR_N"/>
    <property type="match status" value="1"/>
</dbReference>
<dbReference type="Gene3D" id="1.10.10.60">
    <property type="entry name" value="Homeodomain-like"/>
    <property type="match status" value="1"/>
</dbReference>
<sequence>MGRPRNFDPDSVVDRALEVFWTHGYAGTSPARLAAATGVGKGSLYHQYGSKRKLFELVLARYDEIGRERVQHCLAAPGDAREVIREFLYALADSDLAQPIRRGCLVVNVSVELAPHDPEIAAAAHRMQGHTVAALQQRIEQGQRAGEIRADLDAADHAKFLMNTVAGLRITAKTYDAESLHRIADIAVATL</sequence>
<feature type="domain" description="HTH tetR-type" evidence="5">
    <location>
        <begin position="6"/>
        <end position="66"/>
    </location>
</feature>
<dbReference type="OrthoDB" id="9805134at2"/>
<proteinExistence type="predicted"/>
<comment type="caution">
    <text evidence="6">The sequence shown here is derived from an EMBL/GenBank/DDBJ whole genome shotgun (WGS) entry which is preliminary data.</text>
</comment>
<dbReference type="InterPro" id="IPR011075">
    <property type="entry name" value="TetR_C"/>
</dbReference>
<dbReference type="SUPFAM" id="SSF48498">
    <property type="entry name" value="Tetracyclin repressor-like, C-terminal domain"/>
    <property type="match status" value="1"/>
</dbReference>
<evidence type="ECO:0000259" key="5">
    <source>
        <dbReference type="PROSITE" id="PS50977"/>
    </source>
</evidence>
<keyword evidence="7" id="KW-1185">Reference proteome</keyword>
<dbReference type="AlphaFoldDB" id="A0A3M2LCQ8"/>
<evidence type="ECO:0000256" key="2">
    <source>
        <dbReference type="ARBA" id="ARBA00023125"/>
    </source>
</evidence>
<feature type="DNA-binding region" description="H-T-H motif" evidence="4">
    <location>
        <begin position="29"/>
        <end position="48"/>
    </location>
</feature>
<keyword evidence="3" id="KW-0804">Transcription</keyword>
<dbReference type="InterPro" id="IPR001647">
    <property type="entry name" value="HTH_TetR"/>
</dbReference>
<dbReference type="RefSeq" id="WP_122186158.1">
    <property type="nucleotide sequence ID" value="NZ_RFFH01000001.1"/>
</dbReference>
<evidence type="ECO:0000313" key="7">
    <source>
        <dbReference type="Proteomes" id="UP000279275"/>
    </source>
</evidence>